<dbReference type="KEGG" id="pmar:B0X71_01005"/>
<feature type="domain" description="Thioredoxin-like fold" evidence="1">
    <location>
        <begin position="6"/>
        <end position="67"/>
    </location>
</feature>
<gene>
    <name evidence="2" type="ORF">B0X71_01005</name>
</gene>
<keyword evidence="3" id="KW-1185">Reference proteome</keyword>
<dbReference type="Pfam" id="PF13192">
    <property type="entry name" value="Thioredoxin_3"/>
    <property type="match status" value="1"/>
</dbReference>
<organism evidence="2 3">
    <name type="scientific">Planococcus lenghuensis</name>
    <dbReference type="NCBI Taxonomy" id="2213202"/>
    <lineage>
        <taxon>Bacteria</taxon>
        <taxon>Bacillati</taxon>
        <taxon>Bacillota</taxon>
        <taxon>Bacilli</taxon>
        <taxon>Bacillales</taxon>
        <taxon>Caryophanaceae</taxon>
        <taxon>Planococcus</taxon>
    </lineage>
</organism>
<accession>A0A1Q2KUE5</accession>
<evidence type="ECO:0000313" key="2">
    <source>
        <dbReference type="EMBL" id="AQQ51835.1"/>
    </source>
</evidence>
<protein>
    <submittedName>
        <fullName evidence="2">Glutaredoxin</fullName>
    </submittedName>
</protein>
<dbReference type="RefSeq" id="WP_077587706.1">
    <property type="nucleotide sequence ID" value="NZ_CP019640.1"/>
</dbReference>
<dbReference type="Proteomes" id="UP000188184">
    <property type="component" value="Chromosome"/>
</dbReference>
<dbReference type="AlphaFoldDB" id="A0A1Q2KUE5"/>
<dbReference type="SUPFAM" id="SSF52833">
    <property type="entry name" value="Thioredoxin-like"/>
    <property type="match status" value="1"/>
</dbReference>
<dbReference type="InterPro" id="IPR012336">
    <property type="entry name" value="Thioredoxin-like_fold"/>
</dbReference>
<evidence type="ECO:0000313" key="3">
    <source>
        <dbReference type="Proteomes" id="UP000188184"/>
    </source>
</evidence>
<dbReference type="InterPro" id="IPR036249">
    <property type="entry name" value="Thioredoxin-like_sf"/>
</dbReference>
<dbReference type="OrthoDB" id="2080764at2"/>
<proteinExistence type="predicted"/>
<dbReference type="EMBL" id="CP019640">
    <property type="protein sequence ID" value="AQQ51835.1"/>
    <property type="molecule type" value="Genomic_DNA"/>
</dbReference>
<sequence length="86" mass="9377">MTKRLVEVFSAGCYACEDAVKQVKDLTCECEVAIYDLSDKARKGEYETKAKAYGIQSVPSVVINGKLLDCCNSKGFTIGMLQTEGI</sequence>
<dbReference type="Gene3D" id="3.40.30.10">
    <property type="entry name" value="Glutaredoxin"/>
    <property type="match status" value="1"/>
</dbReference>
<name>A0A1Q2KUE5_9BACL</name>
<reference evidence="2 3" key="1">
    <citation type="submission" date="2017-02" db="EMBL/GenBank/DDBJ databases">
        <title>The complete genomic sequence of a novel cold adapted crude oil-degrading bacterium Planococcus qaidamina Y42.</title>
        <authorList>
            <person name="Yang R."/>
        </authorList>
    </citation>
    <scope>NUCLEOTIDE SEQUENCE [LARGE SCALE GENOMIC DNA]</scope>
    <source>
        <strain evidence="2 3">Y42</strain>
    </source>
</reference>
<evidence type="ECO:0000259" key="1">
    <source>
        <dbReference type="Pfam" id="PF13192"/>
    </source>
</evidence>